<evidence type="ECO:0000313" key="2">
    <source>
        <dbReference type="Proteomes" id="UP000760860"/>
    </source>
</evidence>
<gene>
    <name evidence="1" type="ORF">PC129_g17490</name>
</gene>
<evidence type="ECO:0000313" key="1">
    <source>
        <dbReference type="EMBL" id="KAG3211545.1"/>
    </source>
</evidence>
<comment type="caution">
    <text evidence="1">The sequence shown here is derived from an EMBL/GenBank/DDBJ whole genome shotgun (WGS) entry which is preliminary data.</text>
</comment>
<proteinExistence type="predicted"/>
<name>A0A8T1HG49_9STRA</name>
<dbReference type="AlphaFoldDB" id="A0A8T1HG49"/>
<organism evidence="1 2">
    <name type="scientific">Phytophthora cactorum</name>
    <dbReference type="NCBI Taxonomy" id="29920"/>
    <lineage>
        <taxon>Eukaryota</taxon>
        <taxon>Sar</taxon>
        <taxon>Stramenopiles</taxon>
        <taxon>Oomycota</taxon>
        <taxon>Peronosporomycetes</taxon>
        <taxon>Peronosporales</taxon>
        <taxon>Peronosporaceae</taxon>
        <taxon>Phytophthora</taxon>
    </lineage>
</organism>
<reference evidence="1" key="1">
    <citation type="submission" date="2018-05" db="EMBL/GenBank/DDBJ databases">
        <title>Effector identification in a new, highly contiguous assembly of the strawberry crown rot pathogen Phytophthora cactorum.</title>
        <authorList>
            <person name="Armitage A.D."/>
            <person name="Nellist C.F."/>
            <person name="Bates H."/>
            <person name="Vickerstaff R.J."/>
            <person name="Harrison R.J."/>
        </authorList>
    </citation>
    <scope>NUCLEOTIDE SEQUENCE</scope>
    <source>
        <strain evidence="1">P421</strain>
    </source>
</reference>
<protein>
    <submittedName>
        <fullName evidence="1">Uncharacterized protein</fullName>
    </submittedName>
</protein>
<dbReference type="EMBL" id="RCMV01000944">
    <property type="protein sequence ID" value="KAG3211545.1"/>
    <property type="molecule type" value="Genomic_DNA"/>
</dbReference>
<sequence length="100" mass="10690">MDACCLDGSNGHAVEDMITLFDRPSHRSPGPGLRVARSDSSLNNIQTRLAAATVPSTVTATWYFATHVVRCLNGDIGSTHGSVWNTVTHTGSAFHAFLFS</sequence>
<dbReference type="Proteomes" id="UP000760860">
    <property type="component" value="Unassembled WGS sequence"/>
</dbReference>
<accession>A0A8T1HG49</accession>